<dbReference type="Proteomes" id="UP000240206">
    <property type="component" value="Unassembled WGS sequence"/>
</dbReference>
<comment type="caution">
    <text evidence="1">The sequence shown here is derived from an EMBL/GenBank/DDBJ whole genome shotgun (WGS) entry which is preliminary data.</text>
</comment>
<reference evidence="2" key="1">
    <citation type="submission" date="2018-03" db="EMBL/GenBank/DDBJ databases">
        <title>Ecological and genomic features of two cosmopolitan and abundant freshwater picocyanobacteria.</title>
        <authorList>
            <person name="Cabello-Yeves P.J."/>
            <person name="Picazo A."/>
            <person name="Camacho A."/>
            <person name="Callieri C."/>
            <person name="Rosselli R."/>
            <person name="Roda-Garcia J."/>
            <person name="Coutinho F.H."/>
            <person name="Rodriguez-Valera F."/>
        </authorList>
    </citation>
    <scope>NUCLEOTIDE SEQUENCE [LARGE SCALE GENOMIC DNA]</scope>
    <source>
        <strain evidence="2">Tous</strain>
    </source>
</reference>
<evidence type="ECO:0000313" key="2">
    <source>
        <dbReference type="Proteomes" id="UP000240206"/>
    </source>
</evidence>
<sequence>MDITVGRDAGTIYASSTNALTATAATSGSITGADTSSAVINQFAVGTKDAKIVIGNDGNLTNVATTTGNARATNVGDSVDTDLSSATLSLDVRGLSELVDASDVTIGADGNVQSQAQASGSAFAQNVNGSSGGGVTTTAGAYALGNLDVYGTSLANSGADITIGQSGNITGLAIVGTLNAGVLGNQVSVTSTTTEGTSFADGTVDTAGIKGTHDGTHTDTTPGTDQSLLTAGPLDGDVIGQSITGMAVLANTIGSSNADDASSSMVANIAGLQNVDILGGQVGTNLIKGTSTGDFDSTAISIAGDSTAVGTVTGYGIFSATPQTGDIVTSGNIQAISNLLNTVVASSVAGTATATATTTAVG</sequence>
<protein>
    <submittedName>
        <fullName evidence="1">Uncharacterized protein</fullName>
    </submittedName>
</protein>
<dbReference type="EMBL" id="PXVC01000216">
    <property type="protein sequence ID" value="PSI00207.1"/>
    <property type="molecule type" value="Genomic_DNA"/>
</dbReference>
<dbReference type="AlphaFoldDB" id="A0A2P7EAG0"/>
<keyword evidence="2" id="KW-1185">Reference proteome</keyword>
<evidence type="ECO:0000313" key="1">
    <source>
        <dbReference type="EMBL" id="PSI00207.1"/>
    </source>
</evidence>
<gene>
    <name evidence="1" type="ORF">C7K08_14410</name>
</gene>
<name>A0A2P7EAG0_9SYNE</name>
<proteinExistence type="predicted"/>
<feature type="non-terminal residue" evidence="1">
    <location>
        <position position="362"/>
    </location>
</feature>
<organism evidence="1 2">
    <name type="scientific">Synechococcus lacustris str. Tous</name>
    <dbReference type="NCBI Taxonomy" id="1910958"/>
    <lineage>
        <taxon>Bacteria</taxon>
        <taxon>Bacillati</taxon>
        <taxon>Cyanobacteriota</taxon>
        <taxon>Cyanophyceae</taxon>
        <taxon>Synechococcales</taxon>
        <taxon>Synechococcaceae</taxon>
        <taxon>Synechococcus</taxon>
    </lineage>
</organism>
<accession>A0A2P7EAG0</accession>